<gene>
    <name evidence="1" type="ORF">SAMN05421825_0022</name>
</gene>
<dbReference type="EMBL" id="FNBH01000001">
    <property type="protein sequence ID" value="SDE72480.1"/>
    <property type="molecule type" value="Genomic_DNA"/>
</dbReference>
<evidence type="ECO:0000313" key="1">
    <source>
        <dbReference type="EMBL" id="SDE72480.1"/>
    </source>
</evidence>
<name>A0A1G7F954_9FLAO</name>
<organism evidence="1 2">
    <name type="scientific">Epilithonimonas hungarica</name>
    <dbReference type="NCBI Taxonomy" id="454006"/>
    <lineage>
        <taxon>Bacteria</taxon>
        <taxon>Pseudomonadati</taxon>
        <taxon>Bacteroidota</taxon>
        <taxon>Flavobacteriia</taxon>
        <taxon>Flavobacteriales</taxon>
        <taxon>Weeksellaceae</taxon>
        <taxon>Chryseobacterium group</taxon>
        <taxon>Epilithonimonas</taxon>
    </lineage>
</organism>
<reference evidence="2" key="1">
    <citation type="submission" date="2016-10" db="EMBL/GenBank/DDBJ databases">
        <authorList>
            <person name="Varghese N."/>
            <person name="Submissions S."/>
        </authorList>
    </citation>
    <scope>NUCLEOTIDE SEQUENCE [LARGE SCALE GENOMIC DNA]</scope>
    <source>
        <strain evidence="2">DSM 19684</strain>
    </source>
</reference>
<proteinExistence type="predicted"/>
<accession>A0A1G7F954</accession>
<dbReference type="STRING" id="454006.SAMN05421825_0022"/>
<dbReference type="RefSeq" id="WP_089870334.1">
    <property type="nucleotide sequence ID" value="NZ_FNBH01000001.1"/>
</dbReference>
<dbReference type="OrthoDB" id="837641at2"/>
<evidence type="ECO:0000313" key="2">
    <source>
        <dbReference type="Proteomes" id="UP000199203"/>
    </source>
</evidence>
<keyword evidence="2" id="KW-1185">Reference proteome</keyword>
<dbReference type="AlphaFoldDB" id="A0A1G7F954"/>
<dbReference type="Proteomes" id="UP000199203">
    <property type="component" value="Unassembled WGS sequence"/>
</dbReference>
<protein>
    <submittedName>
        <fullName evidence="1">Uncharacterized protein</fullName>
    </submittedName>
</protein>
<sequence>MARGRKPTFPTEIHDLKCLNIRKFNEKGYLKQYHYTNGEINFSSLNIDFAMKIGKKTGVLVLNFGDYKQIIQIVSKKSNLGAGLIWFFECSETGLNGRKLYLHKGKFVHRKGVPYNYAAQNYGKNWRFVRQLFRREQGLDIPEYKREYYNGKLTKNYSRFLKALEKTSITANEFKEFRKIVKL</sequence>